<gene>
    <name evidence="3" type="ORF">CHU32_12365</name>
    <name evidence="2" type="ORF">CHU33_09435</name>
</gene>
<dbReference type="InterPro" id="IPR023198">
    <property type="entry name" value="PGP-like_dom2"/>
</dbReference>
<dbReference type="AlphaFoldDB" id="A0A2P5GPJ0"/>
<dbReference type="Gene3D" id="3.40.50.1000">
    <property type="entry name" value="HAD superfamily/HAD-like"/>
    <property type="match status" value="1"/>
</dbReference>
<dbReference type="NCBIfam" id="TIGR01509">
    <property type="entry name" value="HAD-SF-IA-v3"/>
    <property type="match status" value="1"/>
</dbReference>
<dbReference type="Gene3D" id="1.10.150.240">
    <property type="entry name" value="Putative phosphatase, domain 2"/>
    <property type="match status" value="1"/>
</dbReference>
<dbReference type="OrthoDB" id="9800058at2"/>
<evidence type="ECO:0000313" key="2">
    <source>
        <dbReference type="EMBL" id="POP45208.1"/>
    </source>
</evidence>
<keyword evidence="3" id="KW-0378">Hydrolase</keyword>
<dbReference type="NCBIfam" id="NF008087">
    <property type="entry name" value="PRK10826.1"/>
    <property type="match status" value="1"/>
</dbReference>
<comment type="caution">
    <text evidence="3">The sequence shown here is derived from an EMBL/GenBank/DDBJ whole genome shotgun (WGS) entry which is preliminary data.</text>
</comment>
<organism evidence="3 5">
    <name type="scientific">Superficieibacter electus</name>
    <dbReference type="NCBI Taxonomy" id="2022662"/>
    <lineage>
        <taxon>Bacteria</taxon>
        <taxon>Pseudomonadati</taxon>
        <taxon>Pseudomonadota</taxon>
        <taxon>Gammaproteobacteria</taxon>
        <taxon>Enterobacterales</taxon>
        <taxon>Enterobacteriaceae</taxon>
        <taxon>Superficieibacter</taxon>
    </lineage>
</organism>
<dbReference type="PANTHER" id="PTHR18901">
    <property type="entry name" value="2-DEOXYGLUCOSE-6-PHOSPHATE PHOSPHATASE 2"/>
    <property type="match status" value="1"/>
</dbReference>
<name>A0A2P5GPJ0_9ENTR</name>
<accession>A0A2P5GPJ0</accession>
<evidence type="ECO:0000313" key="3">
    <source>
        <dbReference type="EMBL" id="POP48492.1"/>
    </source>
</evidence>
<dbReference type="RefSeq" id="WP_103675828.1">
    <property type="nucleotide sequence ID" value="NZ_PQGD01000009.1"/>
</dbReference>
<dbReference type="GO" id="GO:0016787">
    <property type="term" value="F:hydrolase activity"/>
    <property type="evidence" value="ECO:0007669"/>
    <property type="project" value="UniProtKB-KW"/>
</dbReference>
<dbReference type="Proteomes" id="UP000247005">
    <property type="component" value="Unassembled WGS sequence"/>
</dbReference>
<dbReference type="EMBL" id="PQGE01000007">
    <property type="protein sequence ID" value="POP45208.1"/>
    <property type="molecule type" value="Genomic_DNA"/>
</dbReference>
<dbReference type="GO" id="GO:0046872">
    <property type="term" value="F:metal ion binding"/>
    <property type="evidence" value="ECO:0007669"/>
    <property type="project" value="UniProtKB-KW"/>
</dbReference>
<protein>
    <submittedName>
        <fullName evidence="3">Hydrolase</fullName>
    </submittedName>
</protein>
<dbReference type="NCBIfam" id="TIGR01549">
    <property type="entry name" value="HAD-SF-IA-v1"/>
    <property type="match status" value="1"/>
</dbReference>
<dbReference type="InterPro" id="IPR036412">
    <property type="entry name" value="HAD-like_sf"/>
</dbReference>
<keyword evidence="4" id="KW-1185">Reference proteome</keyword>
<dbReference type="SFLD" id="SFLDS00003">
    <property type="entry name" value="Haloacid_Dehalogenase"/>
    <property type="match status" value="1"/>
</dbReference>
<dbReference type="InterPro" id="IPR006439">
    <property type="entry name" value="HAD-SF_hydro_IA"/>
</dbReference>
<dbReference type="Pfam" id="PF00702">
    <property type="entry name" value="Hydrolase"/>
    <property type="match status" value="1"/>
</dbReference>
<dbReference type="Proteomes" id="UP000237073">
    <property type="component" value="Unassembled WGS sequence"/>
</dbReference>
<proteinExistence type="predicted"/>
<dbReference type="EMBL" id="PQGD01000009">
    <property type="protein sequence ID" value="POP48492.1"/>
    <property type="molecule type" value="Genomic_DNA"/>
</dbReference>
<dbReference type="SFLD" id="SFLDG01135">
    <property type="entry name" value="C1.5.6:_HAD__Beta-PGM__Phospha"/>
    <property type="match status" value="1"/>
</dbReference>
<dbReference type="SUPFAM" id="SSF56784">
    <property type="entry name" value="HAD-like"/>
    <property type="match status" value="1"/>
</dbReference>
<reference evidence="4 5" key="1">
    <citation type="submission" date="2018-01" db="EMBL/GenBank/DDBJ databases">
        <title>Superficieibacter electus gen. nov., sp. nov., an extended-spectrum beta-lactamase possessing member of the Enterobacteriaceae family, isolated from intensive care unit surfaces.</title>
        <authorList>
            <person name="Potter R.F."/>
            <person name="D'Souza A.W."/>
        </authorList>
    </citation>
    <scope>NUCLEOTIDE SEQUENCE [LARGE SCALE GENOMIC DNA]</scope>
    <source>
        <strain evidence="3 5">BP-1</strain>
        <strain evidence="2 4">BP-2</strain>
    </source>
</reference>
<keyword evidence="1" id="KW-0479">Metal-binding</keyword>
<evidence type="ECO:0000313" key="5">
    <source>
        <dbReference type="Proteomes" id="UP000247005"/>
    </source>
</evidence>
<dbReference type="InterPro" id="IPR023214">
    <property type="entry name" value="HAD_sf"/>
</dbReference>
<evidence type="ECO:0000313" key="4">
    <source>
        <dbReference type="Proteomes" id="UP000237073"/>
    </source>
</evidence>
<evidence type="ECO:0000256" key="1">
    <source>
        <dbReference type="ARBA" id="ARBA00022723"/>
    </source>
</evidence>
<dbReference type="PANTHER" id="PTHR18901:SF38">
    <property type="entry name" value="PSEUDOURIDINE-5'-PHOSPHATASE"/>
    <property type="match status" value="1"/>
</dbReference>
<dbReference type="SFLD" id="SFLDG01129">
    <property type="entry name" value="C1.5:_HAD__Beta-PGM__Phosphata"/>
    <property type="match status" value="1"/>
</dbReference>
<sequence length="218" mass="24574">MTITVIFDMDGVLIDSEPVWQDVEKAFYLQEHGLTLVDADFSAFTGMPVMFFLRKLHERHQLPAHDLSRVHDIIVGRVAEKIRQQPRPMPGIFQLLDELYQRNIAMAVASSSPLRQIDNVLDTLNIRHYFQAAISAETLAHGKPHPEIFLNTAAMMDADPEFCLVIEDSLNGLIAAKAAGMRALALPAPHQRHDPRFTLADAIIDHHDEVLPFILTLR</sequence>